<evidence type="ECO:0000256" key="3">
    <source>
        <dbReference type="ARBA" id="ARBA00023163"/>
    </source>
</evidence>
<dbReference type="GO" id="GO:0003677">
    <property type="term" value="F:DNA binding"/>
    <property type="evidence" value="ECO:0007669"/>
    <property type="project" value="UniProtKB-KW"/>
</dbReference>
<dbReference type="InterPro" id="IPR050679">
    <property type="entry name" value="Bact_HTH_transcr_reg"/>
</dbReference>
<dbReference type="InterPro" id="IPR028978">
    <property type="entry name" value="Chorismate_lyase_/UTRA_dom_sf"/>
</dbReference>
<keyword evidence="3" id="KW-0804">Transcription</keyword>
<reference evidence="6 7" key="1">
    <citation type="submission" date="2016-10" db="EMBL/GenBank/DDBJ databases">
        <authorList>
            <person name="de Groot N.N."/>
        </authorList>
    </citation>
    <scope>NUCLEOTIDE SEQUENCE [LARGE SCALE GENOMIC DNA]</scope>
    <source>
        <strain evidence="6 7">CGMCC 4.1859</strain>
    </source>
</reference>
<dbReference type="InterPro" id="IPR036388">
    <property type="entry name" value="WH-like_DNA-bd_sf"/>
</dbReference>
<evidence type="ECO:0000256" key="2">
    <source>
        <dbReference type="ARBA" id="ARBA00023125"/>
    </source>
</evidence>
<proteinExistence type="predicted"/>
<evidence type="ECO:0000259" key="5">
    <source>
        <dbReference type="PROSITE" id="PS50949"/>
    </source>
</evidence>
<keyword evidence="2" id="KW-0238">DNA-binding</keyword>
<dbReference type="SMART" id="SM00866">
    <property type="entry name" value="UTRA"/>
    <property type="match status" value="1"/>
</dbReference>
<protein>
    <submittedName>
        <fullName evidence="6">Transcriptional regulator, GntR family</fullName>
    </submittedName>
</protein>
<evidence type="ECO:0000313" key="7">
    <source>
        <dbReference type="Proteomes" id="UP000198614"/>
    </source>
</evidence>
<dbReference type="PANTHER" id="PTHR44846">
    <property type="entry name" value="MANNOSYL-D-GLYCERATE TRANSPORT/METABOLISM SYSTEM REPRESSOR MNGR-RELATED"/>
    <property type="match status" value="1"/>
</dbReference>
<evidence type="ECO:0000256" key="4">
    <source>
        <dbReference type="SAM" id="MobiDB-lite"/>
    </source>
</evidence>
<dbReference type="OrthoDB" id="4537656at2"/>
<evidence type="ECO:0000256" key="1">
    <source>
        <dbReference type="ARBA" id="ARBA00023015"/>
    </source>
</evidence>
<accession>A0A1G7NN23</accession>
<dbReference type="PROSITE" id="PS50949">
    <property type="entry name" value="HTH_GNTR"/>
    <property type="match status" value="1"/>
</dbReference>
<dbReference type="EMBL" id="FNAX01000010">
    <property type="protein sequence ID" value="SDF75485.1"/>
    <property type="molecule type" value="Genomic_DNA"/>
</dbReference>
<dbReference type="SUPFAM" id="SSF46785">
    <property type="entry name" value="Winged helix' DNA-binding domain"/>
    <property type="match status" value="1"/>
</dbReference>
<dbReference type="Pfam" id="PF07702">
    <property type="entry name" value="UTRA"/>
    <property type="match status" value="1"/>
</dbReference>
<dbReference type="InterPro" id="IPR036390">
    <property type="entry name" value="WH_DNA-bd_sf"/>
</dbReference>
<dbReference type="Pfam" id="PF00392">
    <property type="entry name" value="GntR"/>
    <property type="match status" value="1"/>
</dbReference>
<dbReference type="CDD" id="cd07377">
    <property type="entry name" value="WHTH_GntR"/>
    <property type="match status" value="1"/>
</dbReference>
<gene>
    <name evidence="6" type="ORF">SAMN05216260_110238</name>
</gene>
<dbReference type="InterPro" id="IPR000524">
    <property type="entry name" value="Tscrpt_reg_HTH_GntR"/>
</dbReference>
<dbReference type="Proteomes" id="UP000198614">
    <property type="component" value="Unassembled WGS sequence"/>
</dbReference>
<dbReference type="Gene3D" id="1.10.10.10">
    <property type="entry name" value="Winged helix-like DNA-binding domain superfamily/Winged helix DNA-binding domain"/>
    <property type="match status" value="1"/>
</dbReference>
<dbReference type="PANTHER" id="PTHR44846:SF17">
    <property type="entry name" value="GNTR-FAMILY TRANSCRIPTIONAL REGULATOR"/>
    <property type="match status" value="1"/>
</dbReference>
<dbReference type="SMART" id="SM00345">
    <property type="entry name" value="HTH_GNTR"/>
    <property type="match status" value="1"/>
</dbReference>
<name>A0A1G7NN23_9ACTN</name>
<dbReference type="InterPro" id="IPR011663">
    <property type="entry name" value="UTRA"/>
</dbReference>
<dbReference type="GO" id="GO:0045892">
    <property type="term" value="P:negative regulation of DNA-templated transcription"/>
    <property type="evidence" value="ECO:0007669"/>
    <property type="project" value="TreeGrafter"/>
</dbReference>
<dbReference type="Gene3D" id="3.40.1410.10">
    <property type="entry name" value="Chorismate lyase-like"/>
    <property type="match status" value="1"/>
</dbReference>
<evidence type="ECO:0000313" key="6">
    <source>
        <dbReference type="EMBL" id="SDF75485.1"/>
    </source>
</evidence>
<feature type="region of interest" description="Disordered" evidence="4">
    <location>
        <begin position="70"/>
        <end position="104"/>
    </location>
</feature>
<feature type="domain" description="HTH gntR-type" evidence="5">
    <location>
        <begin position="2"/>
        <end position="70"/>
    </location>
</feature>
<sequence length="262" mass="29592">MAKRYEKIADELREEIRSGRPAPGERLPAETALAEKYRVSVPTMRQAMSVLQAEGLVERVHGRGTFVRKERTRNLRSNERHQWEKDRARNPLEERAETGSTEHDTGLTLSDLVFHAEYAEIAADDELAGVFGVEVGTRLLERRYRTRQRDEDAPFSLVSSYLVHDMVAANPELLDADKEPWPGGTQNQLYTVGIELGSIEEQVTARPPTVEEAEELAVSPGVSVIVLRKTSRATDGRVVEYSRVILPGDRTELTFVTPLRKW</sequence>
<dbReference type="SUPFAM" id="SSF64288">
    <property type="entry name" value="Chorismate lyase-like"/>
    <property type="match status" value="1"/>
</dbReference>
<organism evidence="6 7">
    <name type="scientific">Streptomyces griseoaurantiacus</name>
    <dbReference type="NCBI Taxonomy" id="68213"/>
    <lineage>
        <taxon>Bacteria</taxon>
        <taxon>Bacillati</taxon>
        <taxon>Actinomycetota</taxon>
        <taxon>Actinomycetes</taxon>
        <taxon>Kitasatosporales</taxon>
        <taxon>Streptomycetaceae</taxon>
        <taxon>Streptomyces</taxon>
        <taxon>Streptomyces aurantiacus group</taxon>
    </lineage>
</organism>
<keyword evidence="1" id="KW-0805">Transcription regulation</keyword>
<dbReference type="GO" id="GO:0003700">
    <property type="term" value="F:DNA-binding transcription factor activity"/>
    <property type="evidence" value="ECO:0007669"/>
    <property type="project" value="InterPro"/>
</dbReference>
<dbReference type="PRINTS" id="PR00035">
    <property type="entry name" value="HTHGNTR"/>
</dbReference>
<dbReference type="AlphaFoldDB" id="A0A1G7NN23"/>